<dbReference type="EMBL" id="JAACNH010000008">
    <property type="protein sequence ID" value="KAG8433982.1"/>
    <property type="molecule type" value="Genomic_DNA"/>
</dbReference>
<dbReference type="AlphaFoldDB" id="A0A8T2IPT0"/>
<gene>
    <name evidence="2" type="ORF">GDO86_012368</name>
</gene>
<dbReference type="Proteomes" id="UP000812440">
    <property type="component" value="Chromosome 7"/>
</dbReference>
<comment type="caution">
    <text evidence="2">The sequence shown here is derived from an EMBL/GenBank/DDBJ whole genome shotgun (WGS) entry which is preliminary data.</text>
</comment>
<sequence length="108" mass="12102">MVRLAHGMEASYKQEESSEEQCISKSGGSLRANIDLERSTRGSGADATHIDTQQYIRTRDPTWSLAADIFMSMTEMDRFLITTPQSLNRVLLCMTLLASRCCQAPQIQ</sequence>
<name>A0A8T2IPT0_9PIPI</name>
<accession>A0A8T2IPT0</accession>
<evidence type="ECO:0000313" key="2">
    <source>
        <dbReference type="EMBL" id="KAG8433982.1"/>
    </source>
</evidence>
<evidence type="ECO:0000313" key="3">
    <source>
        <dbReference type="Proteomes" id="UP000812440"/>
    </source>
</evidence>
<feature type="region of interest" description="Disordered" evidence="1">
    <location>
        <begin position="1"/>
        <end position="26"/>
    </location>
</feature>
<keyword evidence="3" id="KW-1185">Reference proteome</keyword>
<evidence type="ECO:0000256" key="1">
    <source>
        <dbReference type="SAM" id="MobiDB-lite"/>
    </source>
</evidence>
<reference evidence="2" key="1">
    <citation type="thesis" date="2020" institute="ProQuest LLC" country="789 East Eisenhower Parkway, Ann Arbor, MI, USA">
        <title>Comparative Genomics and Chromosome Evolution.</title>
        <authorList>
            <person name="Mudd A.B."/>
        </authorList>
    </citation>
    <scope>NUCLEOTIDE SEQUENCE</scope>
    <source>
        <strain evidence="2">Female2</strain>
        <tissue evidence="2">Blood</tissue>
    </source>
</reference>
<protein>
    <submittedName>
        <fullName evidence="2">Uncharacterized protein</fullName>
    </submittedName>
</protein>
<proteinExistence type="predicted"/>
<organism evidence="2 3">
    <name type="scientific">Hymenochirus boettgeri</name>
    <name type="common">Congo dwarf clawed frog</name>
    <dbReference type="NCBI Taxonomy" id="247094"/>
    <lineage>
        <taxon>Eukaryota</taxon>
        <taxon>Metazoa</taxon>
        <taxon>Chordata</taxon>
        <taxon>Craniata</taxon>
        <taxon>Vertebrata</taxon>
        <taxon>Euteleostomi</taxon>
        <taxon>Amphibia</taxon>
        <taxon>Batrachia</taxon>
        <taxon>Anura</taxon>
        <taxon>Pipoidea</taxon>
        <taxon>Pipidae</taxon>
        <taxon>Pipinae</taxon>
        <taxon>Hymenochirus</taxon>
    </lineage>
</organism>